<reference evidence="3 4" key="1">
    <citation type="submission" date="2016-10" db="EMBL/GenBank/DDBJ databases">
        <authorList>
            <person name="de Groot N.N."/>
        </authorList>
    </citation>
    <scope>NUCLEOTIDE SEQUENCE [LARGE SCALE GENOMIC DNA]</scope>
    <source>
        <strain evidence="3 4">R5</strain>
    </source>
</reference>
<dbReference type="InterPro" id="IPR028087">
    <property type="entry name" value="Tad_N"/>
</dbReference>
<evidence type="ECO:0000313" key="3">
    <source>
        <dbReference type="EMBL" id="SDF85198.1"/>
    </source>
</evidence>
<keyword evidence="1" id="KW-1133">Transmembrane helix</keyword>
<feature type="transmembrane region" description="Helical" evidence="1">
    <location>
        <begin position="21"/>
        <end position="41"/>
    </location>
</feature>
<dbReference type="Pfam" id="PF13400">
    <property type="entry name" value="Tad"/>
    <property type="match status" value="1"/>
</dbReference>
<keyword evidence="1" id="KW-0472">Membrane</keyword>
<sequence length="438" mass="44462">MAFYYSRFFHIRRLRSDECGAVNVIMGVLLVPLIGALGIGFEVSNWSMMTRGMQNAADAAALAAATNNGSNYDVEAKAVAARYGFVDGTSNVSVTVSNAAACPGGGNNCYSATISGYVPLYLSQVIGYRGDATLNGGSAKQIGAASVAKRPSTPTDFCLLALGPQGIRSNGAPKASMACNAMSNTGSTCNGGNLGAPIGAAHNTNNGCGVTQYSNVPAVVDTYAALASKIPPDPCSSYPQEPTKKKDPALPASNQWSGYQSLGSTFVVCGDLQLTGNVTIDAPAGTVLVIENGQLDTNGYALTTTKGTGLTVIFSGDNSGSYTHGPTGGGTLDIAAPTSGTWSGVAIYQDPKLTNGVDVSAAGNSPAWDITGLVYLPNSSVTLSGAVNKAGFGKSCFAMVVKDITVNGTGMILPNGECVPAGLSMPNTTIPGRAMLVL</sequence>
<organism evidence="3 4">
    <name type="scientific">Bradyrhizobium brasilense</name>
    <dbReference type="NCBI Taxonomy" id="1419277"/>
    <lineage>
        <taxon>Bacteria</taxon>
        <taxon>Pseudomonadati</taxon>
        <taxon>Pseudomonadota</taxon>
        <taxon>Alphaproteobacteria</taxon>
        <taxon>Hyphomicrobiales</taxon>
        <taxon>Nitrobacteraceae</taxon>
        <taxon>Bradyrhizobium</taxon>
    </lineage>
</organism>
<feature type="domain" description="Putative Flp pilus-assembly TadG-like N-terminal" evidence="2">
    <location>
        <begin position="20"/>
        <end position="66"/>
    </location>
</feature>
<proteinExistence type="predicted"/>
<dbReference type="Proteomes" id="UP000199245">
    <property type="component" value="Unassembled WGS sequence"/>
</dbReference>
<evidence type="ECO:0000256" key="1">
    <source>
        <dbReference type="SAM" id="Phobius"/>
    </source>
</evidence>
<evidence type="ECO:0000259" key="2">
    <source>
        <dbReference type="Pfam" id="PF13400"/>
    </source>
</evidence>
<dbReference type="EMBL" id="FMZW01000079">
    <property type="protein sequence ID" value="SDF85198.1"/>
    <property type="molecule type" value="Genomic_DNA"/>
</dbReference>
<accession>A0A1G7PG75</accession>
<name>A0A1G7PG75_9BRAD</name>
<dbReference type="AlphaFoldDB" id="A0A1G7PG75"/>
<evidence type="ECO:0000313" key="4">
    <source>
        <dbReference type="Proteomes" id="UP000199245"/>
    </source>
</evidence>
<keyword evidence="1" id="KW-0812">Transmembrane</keyword>
<gene>
    <name evidence="3" type="ORF">SAMN05216337_10798</name>
</gene>
<dbReference type="RefSeq" id="WP_176937272.1">
    <property type="nucleotide sequence ID" value="NZ_FMZW01000079.1"/>
</dbReference>
<protein>
    <submittedName>
        <fullName evidence="3">Putative Flp pilus-assembly TadE/G-like</fullName>
    </submittedName>
</protein>